<sequence>MTSRSLCGLWRSPCKLYVFMIYFYSFQENGGKDKKEALLDLILGDNFDSRAAFCASREGIKMEM</sequence>
<organism evidence="1">
    <name type="scientific">Rhizophora mucronata</name>
    <name type="common">Asiatic mangrove</name>
    <dbReference type="NCBI Taxonomy" id="61149"/>
    <lineage>
        <taxon>Eukaryota</taxon>
        <taxon>Viridiplantae</taxon>
        <taxon>Streptophyta</taxon>
        <taxon>Embryophyta</taxon>
        <taxon>Tracheophyta</taxon>
        <taxon>Spermatophyta</taxon>
        <taxon>Magnoliopsida</taxon>
        <taxon>eudicotyledons</taxon>
        <taxon>Gunneridae</taxon>
        <taxon>Pentapetalae</taxon>
        <taxon>rosids</taxon>
        <taxon>fabids</taxon>
        <taxon>Malpighiales</taxon>
        <taxon>Rhizophoraceae</taxon>
        <taxon>Rhizophora</taxon>
    </lineage>
</organism>
<reference evidence="1" key="1">
    <citation type="submission" date="2018-02" db="EMBL/GenBank/DDBJ databases">
        <title>Rhizophora mucronata_Transcriptome.</title>
        <authorList>
            <person name="Meera S.P."/>
            <person name="Sreeshan A."/>
            <person name="Augustine A."/>
        </authorList>
    </citation>
    <scope>NUCLEOTIDE SEQUENCE</scope>
    <source>
        <tissue evidence="1">Leaf</tissue>
    </source>
</reference>
<evidence type="ECO:0000313" key="1">
    <source>
        <dbReference type="EMBL" id="MBX40513.1"/>
    </source>
</evidence>
<protein>
    <submittedName>
        <fullName evidence="1">Uncharacterized protein</fullName>
    </submittedName>
</protein>
<name>A0A2P2NDF5_RHIMU</name>
<accession>A0A2P2NDF5</accession>
<dbReference type="EMBL" id="GGEC01060029">
    <property type="protein sequence ID" value="MBX40513.1"/>
    <property type="molecule type" value="Transcribed_RNA"/>
</dbReference>
<dbReference type="AlphaFoldDB" id="A0A2P2NDF5"/>
<proteinExistence type="predicted"/>